<evidence type="ECO:0000313" key="3">
    <source>
        <dbReference type="Proteomes" id="UP000198157"/>
    </source>
</evidence>
<reference evidence="2 3" key="1">
    <citation type="submission" date="2017-06" db="EMBL/GenBank/DDBJ databases">
        <authorList>
            <person name="Kim H.J."/>
            <person name="Triplett B.A."/>
        </authorList>
    </citation>
    <scope>NUCLEOTIDE SEQUENCE [LARGE SCALE GENOMIC DNA]</scope>
    <source>
        <strain evidence="2 3">13146</strain>
    </source>
</reference>
<sequence>MDLSWDENQWPNPGVSFGNLDQTSRVLKPENVLQEPFLTFAKAYFRYMQRAGKRKAFTEMRALRVLERALVNRTGGASIADVDGCILDAAAMLAREAYSAGVAYQAGRELAKLATFLSDERLVPRCLQWASPIARPADTVRTGRQAREERVRKLPDAAAVEAMAELFASHPSEPRDVFTTSLSAMLLCAPSRIAEVLALESECEVRETCKDGSISYGWRLWPGKGAAPYVKWIPGVMAPLAEEAIGRVRHMTQDARWLASWLERNPDQFPRHAQCPRVAEDDALSLDQIGAALGCLDVDSNYIRGEINRLGFFLRQGPITLRMLNEWVRSKLPKEFPWYDKDRGLRFADALFSCLSNLLDTERRVMPLVLKKPTSNTFNDDVGSRENSASIFERHGMSVDKSSKKLTSHQFRHLLNTMAQRGGMSQADIAHWSGRTSIEQNRVYDHLSEFDVVEMIKRHDPVLKTDSVVDSNLKLLADKVPMTRQEFDLLLVPTAHVTEYGYCVHDFVMAPCQRFRDCLNCSEQMCVKGDRRLARMQERLMQVNALVERASSEIANGTAGADRWFETHQMTQQRLAQLIEVMQSAQVPDGTLIRLRANQEFSPVRRALRKRSLALPPADGQTGMLDNG</sequence>
<accession>A0A246HHN9</accession>
<organism evidence="2 3">
    <name type="scientific">Stenotrophomonas maltophilia</name>
    <name type="common">Pseudomonas maltophilia</name>
    <name type="synonym">Xanthomonas maltophilia</name>
    <dbReference type="NCBI Taxonomy" id="40324"/>
    <lineage>
        <taxon>Bacteria</taxon>
        <taxon>Pseudomonadati</taxon>
        <taxon>Pseudomonadota</taxon>
        <taxon>Gammaproteobacteria</taxon>
        <taxon>Lysobacterales</taxon>
        <taxon>Lysobacteraceae</taxon>
        <taxon>Stenotrophomonas</taxon>
        <taxon>Stenotrophomonas maltophilia group</taxon>
    </lineage>
</organism>
<evidence type="ECO:0000313" key="2">
    <source>
        <dbReference type="EMBL" id="OWQ49672.1"/>
    </source>
</evidence>
<evidence type="ECO:0000256" key="1">
    <source>
        <dbReference type="ARBA" id="ARBA00023172"/>
    </source>
</evidence>
<dbReference type="EMBL" id="NIVS01000057">
    <property type="protein sequence ID" value="OWQ49672.1"/>
    <property type="molecule type" value="Genomic_DNA"/>
</dbReference>
<gene>
    <name evidence="2" type="ORF">CEE60_18870</name>
</gene>
<dbReference type="InterPro" id="IPR013762">
    <property type="entry name" value="Integrase-like_cat_sf"/>
</dbReference>
<keyword evidence="1" id="KW-0233">DNA recombination</keyword>
<protein>
    <submittedName>
        <fullName evidence="2">Integrase</fullName>
    </submittedName>
</protein>
<proteinExistence type="predicted"/>
<dbReference type="GO" id="GO:0015074">
    <property type="term" value="P:DNA integration"/>
    <property type="evidence" value="ECO:0007669"/>
    <property type="project" value="InterPro"/>
</dbReference>
<dbReference type="GO" id="GO:0006310">
    <property type="term" value="P:DNA recombination"/>
    <property type="evidence" value="ECO:0007669"/>
    <property type="project" value="UniProtKB-KW"/>
</dbReference>
<dbReference type="AlphaFoldDB" id="A0A246HHN9"/>
<dbReference type="GO" id="GO:0003677">
    <property type="term" value="F:DNA binding"/>
    <property type="evidence" value="ECO:0007669"/>
    <property type="project" value="InterPro"/>
</dbReference>
<dbReference type="SUPFAM" id="SSF56349">
    <property type="entry name" value="DNA breaking-rejoining enzymes"/>
    <property type="match status" value="1"/>
</dbReference>
<dbReference type="OrthoDB" id="6725579at2"/>
<dbReference type="Gene3D" id="1.10.443.10">
    <property type="entry name" value="Intergrase catalytic core"/>
    <property type="match status" value="1"/>
</dbReference>
<dbReference type="InterPro" id="IPR011010">
    <property type="entry name" value="DNA_brk_join_enz"/>
</dbReference>
<name>A0A246HHN9_STEMA</name>
<comment type="caution">
    <text evidence="2">The sequence shown here is derived from an EMBL/GenBank/DDBJ whole genome shotgun (WGS) entry which is preliminary data.</text>
</comment>
<dbReference type="Proteomes" id="UP000198157">
    <property type="component" value="Unassembled WGS sequence"/>
</dbReference>